<gene>
    <name evidence="1" type="ORF">SDC9_87753</name>
</gene>
<dbReference type="AlphaFoldDB" id="A0A644ZR35"/>
<comment type="caution">
    <text evidence="1">The sequence shown here is derived from an EMBL/GenBank/DDBJ whole genome shotgun (WGS) entry which is preliminary data.</text>
</comment>
<dbReference type="EMBL" id="VSSQ01009248">
    <property type="protein sequence ID" value="MPM41103.1"/>
    <property type="molecule type" value="Genomic_DNA"/>
</dbReference>
<name>A0A644ZR35_9ZZZZ</name>
<sequence length="220" mass="25993">MPEISHAKFISGSNLCINLTDTRRIFPFFNPPGARGEDTFLSTCLSERKVLRVPCYAFHDGFSSYKHLLSGVLPTSLKFIKPDSEQIIRRFYNACIGWIRYKPLLLYITDRENYKNKIKVMTQKLDQTLPLICEYFETQAFQGIMEELKKYSRNVEKHYHGYMELKKIWSNVMAYLQYEYSITDKQDTVYYPLAFANYQNEVRPYNDFATFCEKIDPPLT</sequence>
<evidence type="ECO:0000313" key="1">
    <source>
        <dbReference type="EMBL" id="MPM41103.1"/>
    </source>
</evidence>
<accession>A0A644ZR35</accession>
<proteinExistence type="predicted"/>
<protein>
    <submittedName>
        <fullName evidence="1">Uncharacterized protein</fullName>
    </submittedName>
</protein>
<reference evidence="1" key="1">
    <citation type="submission" date="2019-08" db="EMBL/GenBank/DDBJ databases">
        <authorList>
            <person name="Kucharzyk K."/>
            <person name="Murdoch R.W."/>
            <person name="Higgins S."/>
            <person name="Loffler F."/>
        </authorList>
    </citation>
    <scope>NUCLEOTIDE SEQUENCE</scope>
</reference>
<organism evidence="1">
    <name type="scientific">bioreactor metagenome</name>
    <dbReference type="NCBI Taxonomy" id="1076179"/>
    <lineage>
        <taxon>unclassified sequences</taxon>
        <taxon>metagenomes</taxon>
        <taxon>ecological metagenomes</taxon>
    </lineage>
</organism>